<dbReference type="Proteomes" id="UP000092993">
    <property type="component" value="Unassembled WGS sequence"/>
</dbReference>
<reference evidence="1 2" key="1">
    <citation type="submission" date="2016-03" db="EMBL/GenBank/DDBJ databases">
        <title>Whole genome sequencing of Grifola frondosa 9006-11.</title>
        <authorList>
            <person name="Min B."/>
            <person name="Park H."/>
            <person name="Kim J.-G."/>
            <person name="Cho H."/>
            <person name="Oh Y.-L."/>
            <person name="Kong W.-S."/>
            <person name="Choi I.-G."/>
        </authorList>
    </citation>
    <scope>NUCLEOTIDE SEQUENCE [LARGE SCALE GENOMIC DNA]</scope>
    <source>
        <strain evidence="1 2">9006-11</strain>
    </source>
</reference>
<name>A0A1C7M6Y2_GRIFR</name>
<accession>A0A1C7M6Y2</accession>
<evidence type="ECO:0000313" key="1">
    <source>
        <dbReference type="EMBL" id="OBZ72582.1"/>
    </source>
</evidence>
<proteinExistence type="predicted"/>
<keyword evidence="2" id="KW-1185">Reference proteome</keyword>
<comment type="caution">
    <text evidence="1">The sequence shown here is derived from an EMBL/GenBank/DDBJ whole genome shotgun (WGS) entry which is preliminary data.</text>
</comment>
<protein>
    <submittedName>
        <fullName evidence="1">Uncharacterized protein</fullName>
    </submittedName>
</protein>
<gene>
    <name evidence="1" type="ORF">A0H81_07782</name>
</gene>
<organism evidence="1 2">
    <name type="scientific">Grifola frondosa</name>
    <name type="common">Maitake</name>
    <name type="synonym">Polyporus frondosus</name>
    <dbReference type="NCBI Taxonomy" id="5627"/>
    <lineage>
        <taxon>Eukaryota</taxon>
        <taxon>Fungi</taxon>
        <taxon>Dikarya</taxon>
        <taxon>Basidiomycota</taxon>
        <taxon>Agaricomycotina</taxon>
        <taxon>Agaricomycetes</taxon>
        <taxon>Polyporales</taxon>
        <taxon>Grifolaceae</taxon>
        <taxon>Grifola</taxon>
    </lineage>
</organism>
<dbReference type="EMBL" id="LUGG01000009">
    <property type="protein sequence ID" value="OBZ72582.1"/>
    <property type="molecule type" value="Genomic_DNA"/>
</dbReference>
<evidence type="ECO:0000313" key="2">
    <source>
        <dbReference type="Proteomes" id="UP000092993"/>
    </source>
</evidence>
<dbReference type="AlphaFoldDB" id="A0A1C7M6Y2"/>
<sequence>MHLVDPSATCGKARPNTHTHVVRTHVSSTGLYSSTRNDHTVVMYQYKIMTSLGPRRREESPWIMGVRLPKHPGLGHRALRIVDNLNAHSDFPCKFERPAEPGIFNGLLKDGSFVAVQSSGHNSIVFGLQARGRAASLTGGLKSASPIYSPIALRNSRPSSLMWMPIITVTVEIIADQKAIICAAKQVA</sequence>